<feature type="domain" description="PB1-like" evidence="4">
    <location>
        <begin position="21"/>
        <end position="114"/>
    </location>
</feature>
<evidence type="ECO:0000313" key="5">
    <source>
        <dbReference type="EMBL" id="KAK1628672.1"/>
    </source>
</evidence>
<dbReference type="InterPro" id="IPR058594">
    <property type="entry name" value="PB1-like_dom_pln"/>
</dbReference>
<dbReference type="InterPro" id="IPR018289">
    <property type="entry name" value="MULE_transposase_dom"/>
</dbReference>
<gene>
    <name evidence="5" type="ORF">QYE76_002987</name>
</gene>
<evidence type="ECO:0000313" key="6">
    <source>
        <dbReference type="Proteomes" id="UP001231189"/>
    </source>
</evidence>
<sequence length="891" mass="100780">MGSAVAASLEVTNPKLAPKLFSLEVCHNGFFCGLAEKLSYVDDTVSVFDNLLIDSWNNSTLDHILCVLNCLRNEKVHVYWLCPGKELIDGLVPLLTDDDLVDMRREAKVHKTLVIFVDHTNFIRLIRAELVRARAAIARNDLELSEEAASTSIVVAQDLGQECVQSCADDSDSDSSTDSEFFDSDYDAESGDDDLFLDNVDTDLHDNNEIVLAPDLEDDSQLEDRDLNLEEGERLQLEYRFAAFNPVVDMESLVFRIGMKFASIEEARQAVNAYSIRERVKTRKTKNDRTRLHVRCEEGCPWRLKIGFDLQRSGGYVVTSYEGEHRCERVYEMRTLTAKFLCTQFINEFRDNQKMDLQSFAAKVQRKYNMCPDRWKLGRARKAALLEIHGNEEAQFSLLRDYGEELKRANPGSTFFLSTNSVKETGSDIVKEHLATMYWSYDACKRGFLSGCRPLICVDGCHIKTRYKGVLLTAVGIDPNDCIFPIAMGMVEVECTSSWEWFLTTLRDDLNITNTSPWTIMSDRQKGLINAVEKVFPDAEHRTDRLNPENLVHSCYTVETYNRAYGFNLAPLRGRIFWDKVDCAEVHPPLFTKVMGRPKKNRRKAPEEKMKKGVKVFTRAGVHIHCSTCGKSGHNKKGHIKFVQKQMAQQLAGIIEEDEEYDIPDIMLNLFPQNPDPTLDPSHRQDHMVYMMGQEEATHAPIARANEPLPESEFVVNARESMPLPTTRMTTSTTRGRGRARENSQRGRGRGRNRSTSTTDGDSARGRARGRATKKRSGDASTSATADQPHEAPAGKRRPADASTSGVHDTDLEMLAEAQALVDTPVGRERTNRGYRTGPGSFYYLMFGDDNPFPDLNEEYIPEMTILEMNIPEMNVQEMQLSQNAPSLEDI</sequence>
<feature type="compositionally biased region" description="Basic residues" evidence="1">
    <location>
        <begin position="766"/>
        <end position="775"/>
    </location>
</feature>
<dbReference type="Pfam" id="PF26130">
    <property type="entry name" value="PB1-like"/>
    <property type="match status" value="1"/>
</dbReference>
<feature type="region of interest" description="Disordered" evidence="1">
    <location>
        <begin position="717"/>
        <end position="807"/>
    </location>
</feature>
<feature type="domain" description="Transposase MuDR plant" evidence="2">
    <location>
        <begin position="255"/>
        <end position="305"/>
    </location>
</feature>
<feature type="domain" description="MULE transposase" evidence="3">
    <location>
        <begin position="456"/>
        <end position="542"/>
    </location>
</feature>
<evidence type="ECO:0000259" key="3">
    <source>
        <dbReference type="Pfam" id="PF10551"/>
    </source>
</evidence>
<proteinExistence type="predicted"/>
<reference evidence="5" key="1">
    <citation type="submission" date="2023-07" db="EMBL/GenBank/DDBJ databases">
        <title>A chromosome-level genome assembly of Lolium multiflorum.</title>
        <authorList>
            <person name="Chen Y."/>
            <person name="Copetti D."/>
            <person name="Kolliker R."/>
            <person name="Studer B."/>
        </authorList>
    </citation>
    <scope>NUCLEOTIDE SEQUENCE</scope>
    <source>
        <strain evidence="5">02402/16</strain>
        <tissue evidence="5">Leaf</tissue>
    </source>
</reference>
<dbReference type="InterPro" id="IPR004332">
    <property type="entry name" value="Transposase_MuDR"/>
</dbReference>
<name>A0AAD8RQ14_LOLMU</name>
<evidence type="ECO:0000259" key="4">
    <source>
        <dbReference type="Pfam" id="PF26130"/>
    </source>
</evidence>
<dbReference type="PANTHER" id="PTHR31973">
    <property type="entry name" value="POLYPROTEIN, PUTATIVE-RELATED"/>
    <property type="match status" value="1"/>
</dbReference>
<organism evidence="5 6">
    <name type="scientific">Lolium multiflorum</name>
    <name type="common">Italian ryegrass</name>
    <name type="synonym">Lolium perenne subsp. multiflorum</name>
    <dbReference type="NCBI Taxonomy" id="4521"/>
    <lineage>
        <taxon>Eukaryota</taxon>
        <taxon>Viridiplantae</taxon>
        <taxon>Streptophyta</taxon>
        <taxon>Embryophyta</taxon>
        <taxon>Tracheophyta</taxon>
        <taxon>Spermatophyta</taxon>
        <taxon>Magnoliopsida</taxon>
        <taxon>Liliopsida</taxon>
        <taxon>Poales</taxon>
        <taxon>Poaceae</taxon>
        <taxon>BOP clade</taxon>
        <taxon>Pooideae</taxon>
        <taxon>Poodae</taxon>
        <taxon>Poeae</taxon>
        <taxon>Poeae Chloroplast Group 2 (Poeae type)</taxon>
        <taxon>Loliodinae</taxon>
        <taxon>Loliinae</taxon>
        <taxon>Lolium</taxon>
    </lineage>
</organism>
<evidence type="ECO:0008006" key="7">
    <source>
        <dbReference type="Google" id="ProtNLM"/>
    </source>
</evidence>
<accession>A0AAD8RQ14</accession>
<evidence type="ECO:0000259" key="2">
    <source>
        <dbReference type="Pfam" id="PF03108"/>
    </source>
</evidence>
<protein>
    <recommendedName>
        <fullName evidence="7">Transposon protein, putative, Mutator sub-class</fullName>
    </recommendedName>
</protein>
<dbReference type="Proteomes" id="UP001231189">
    <property type="component" value="Unassembled WGS sequence"/>
</dbReference>
<dbReference type="EMBL" id="JAUUTY010000005">
    <property type="protein sequence ID" value="KAK1628672.1"/>
    <property type="molecule type" value="Genomic_DNA"/>
</dbReference>
<comment type="caution">
    <text evidence="5">The sequence shown here is derived from an EMBL/GenBank/DDBJ whole genome shotgun (WGS) entry which is preliminary data.</text>
</comment>
<dbReference type="AlphaFoldDB" id="A0AAD8RQ14"/>
<dbReference type="Pfam" id="PF03108">
    <property type="entry name" value="DBD_Tnp_Mut"/>
    <property type="match status" value="1"/>
</dbReference>
<dbReference type="Pfam" id="PF10551">
    <property type="entry name" value="MULE"/>
    <property type="match status" value="1"/>
</dbReference>
<keyword evidence="6" id="KW-1185">Reference proteome</keyword>
<evidence type="ECO:0000256" key="1">
    <source>
        <dbReference type="SAM" id="MobiDB-lite"/>
    </source>
</evidence>
<feature type="compositionally biased region" description="Low complexity" evidence="1">
    <location>
        <begin position="726"/>
        <end position="735"/>
    </location>
</feature>
<dbReference type="PANTHER" id="PTHR31973:SF191">
    <property type="entry name" value="OS05G0489400 PROTEIN"/>
    <property type="match status" value="1"/>
</dbReference>
<feature type="compositionally biased region" description="Basic and acidic residues" evidence="1">
    <location>
        <begin position="788"/>
        <end position="800"/>
    </location>
</feature>